<reference evidence="1 2" key="1">
    <citation type="journal article" date="2018" name="Genome Biol. Evol.">
        <title>Multiple Roots of Fruiting Body Formation in Amoebozoa.</title>
        <authorList>
            <person name="Hillmann F."/>
            <person name="Forbes G."/>
            <person name="Novohradska S."/>
            <person name="Ferling I."/>
            <person name="Riege K."/>
            <person name="Groth M."/>
            <person name="Westermann M."/>
            <person name="Marz M."/>
            <person name="Spaller T."/>
            <person name="Winckler T."/>
            <person name="Schaap P."/>
            <person name="Glockner G."/>
        </authorList>
    </citation>
    <scope>NUCLEOTIDE SEQUENCE [LARGE SCALE GENOMIC DNA]</scope>
    <source>
        <strain evidence="1 2">Jena</strain>
    </source>
</reference>
<name>A0A2P6NU15_9EUKA</name>
<evidence type="ECO:0000313" key="2">
    <source>
        <dbReference type="Proteomes" id="UP000241769"/>
    </source>
</evidence>
<organism evidence="1 2">
    <name type="scientific">Planoprotostelium fungivorum</name>
    <dbReference type="NCBI Taxonomy" id="1890364"/>
    <lineage>
        <taxon>Eukaryota</taxon>
        <taxon>Amoebozoa</taxon>
        <taxon>Evosea</taxon>
        <taxon>Variosea</taxon>
        <taxon>Cavosteliida</taxon>
        <taxon>Cavosteliaceae</taxon>
        <taxon>Planoprotostelium</taxon>
    </lineage>
</organism>
<proteinExistence type="predicted"/>
<evidence type="ECO:0000313" key="1">
    <source>
        <dbReference type="EMBL" id="PRP87454.1"/>
    </source>
</evidence>
<dbReference type="EMBL" id="MDYQ01000020">
    <property type="protein sequence ID" value="PRP87454.1"/>
    <property type="molecule type" value="Genomic_DNA"/>
</dbReference>
<keyword evidence="2" id="KW-1185">Reference proteome</keyword>
<comment type="caution">
    <text evidence="1">The sequence shown here is derived from an EMBL/GenBank/DDBJ whole genome shotgun (WGS) entry which is preliminary data.</text>
</comment>
<dbReference type="InParanoid" id="A0A2P6NU15"/>
<dbReference type="Proteomes" id="UP000241769">
    <property type="component" value="Unassembled WGS sequence"/>
</dbReference>
<sequence>MYSCIVEDQLKTSVIIGPVSEPTIDNTGLIQTNAQAWMEETVRNTKTNLLEATWGVASLKLLSSFDNRQTLHGWVNDVWENQEGTVLVEHPSDPRKSGILRCQSLGKEGQGAAVLLKTIKKNKEARIVGKDEQRTCSTLEEALERHGPVRVSALILADKEVLILKNINSRAWVMFEFSLKEPRVHKLVSFLPEMSKRELVVLNAIMEHKDVNQKVGLISGQQADDEYDEYAPANPDSAFPLPITPPREVRPTMAQRPTLALALPPSPVTVAPHEMRAFTLDALKDVEEKRQQDMVAMFGLSAVDCSL</sequence>
<dbReference type="AlphaFoldDB" id="A0A2P6NU15"/>
<protein>
    <submittedName>
        <fullName evidence="1">Uncharacterized protein</fullName>
    </submittedName>
</protein>
<gene>
    <name evidence="1" type="ORF">PROFUN_00665</name>
</gene>
<accession>A0A2P6NU15</accession>